<feature type="region of interest" description="Disordered" evidence="1">
    <location>
        <begin position="251"/>
        <end position="271"/>
    </location>
</feature>
<dbReference type="VEuPathDB" id="ToxoDB:ETH2_0937700"/>
<dbReference type="RefSeq" id="XP_013232334.1">
    <property type="nucleotide sequence ID" value="XM_013376880.1"/>
</dbReference>
<dbReference type="InterPro" id="IPR036390">
    <property type="entry name" value="WH_DNA-bd_sf"/>
</dbReference>
<dbReference type="AlphaFoldDB" id="U6KZ35"/>
<dbReference type="Proteomes" id="UP000030747">
    <property type="component" value="Unassembled WGS sequence"/>
</dbReference>
<evidence type="ECO:0000313" key="4">
    <source>
        <dbReference type="Proteomes" id="UP000030747"/>
    </source>
</evidence>
<dbReference type="InterPro" id="IPR036388">
    <property type="entry name" value="WH-like_DNA-bd_sf"/>
</dbReference>
<evidence type="ECO:0000259" key="2">
    <source>
        <dbReference type="SMART" id="SM00884"/>
    </source>
</evidence>
<reference evidence="3" key="1">
    <citation type="submission" date="2013-10" db="EMBL/GenBank/DDBJ databases">
        <title>Genomic analysis of the causative agents of coccidiosis in chickens.</title>
        <authorList>
            <person name="Reid A.J."/>
            <person name="Blake D."/>
            <person name="Billington K."/>
            <person name="Browne H."/>
            <person name="Dunn M."/>
            <person name="Hung S."/>
            <person name="Kawahara F."/>
            <person name="Miranda-Saavedra D."/>
            <person name="Mourier T."/>
            <person name="Nagra H."/>
            <person name="Otto T.D."/>
            <person name="Rawlings N."/>
            <person name="Sanchez A."/>
            <person name="Sanders M."/>
            <person name="Subramaniam C."/>
            <person name="Tay Y."/>
            <person name="Dear P."/>
            <person name="Doerig C."/>
            <person name="Gruber A."/>
            <person name="Parkinson J."/>
            <person name="Shirley M."/>
            <person name="Wan K.L."/>
            <person name="Berriman M."/>
            <person name="Tomley F."/>
            <person name="Pain A."/>
        </authorList>
    </citation>
    <scope>NUCLEOTIDE SEQUENCE [LARGE SCALE GENOMIC DNA]</scope>
    <source>
        <strain evidence="3">Houghton</strain>
    </source>
</reference>
<dbReference type="Pfam" id="PF10557">
    <property type="entry name" value="Cullin_Nedd8"/>
    <property type="match status" value="1"/>
</dbReference>
<gene>
    <name evidence="3" type="ORF">ETH_00022670</name>
</gene>
<keyword evidence="4" id="KW-1185">Reference proteome</keyword>
<evidence type="ECO:0000313" key="3">
    <source>
        <dbReference type="EMBL" id="CDJ41584.1"/>
    </source>
</evidence>
<organism evidence="3 4">
    <name type="scientific">Eimeria tenella</name>
    <name type="common">Coccidian parasite</name>
    <dbReference type="NCBI Taxonomy" id="5802"/>
    <lineage>
        <taxon>Eukaryota</taxon>
        <taxon>Sar</taxon>
        <taxon>Alveolata</taxon>
        <taxon>Apicomplexa</taxon>
        <taxon>Conoidasida</taxon>
        <taxon>Coccidia</taxon>
        <taxon>Eucoccidiorida</taxon>
        <taxon>Eimeriorina</taxon>
        <taxon>Eimeriidae</taxon>
        <taxon>Eimeria</taxon>
    </lineage>
</organism>
<dbReference type="SUPFAM" id="SSF46785">
    <property type="entry name" value="Winged helix' DNA-binding domain"/>
    <property type="match status" value="1"/>
</dbReference>
<protein>
    <recommendedName>
        <fullName evidence="2">Cullin neddylation domain-containing protein</fullName>
    </recommendedName>
</protein>
<dbReference type="SMART" id="SM00884">
    <property type="entry name" value="Cullin_Nedd8"/>
    <property type="match status" value="1"/>
</dbReference>
<dbReference type="OrthoDB" id="27073at2759"/>
<evidence type="ECO:0000256" key="1">
    <source>
        <dbReference type="SAM" id="MobiDB-lite"/>
    </source>
</evidence>
<sequence length="442" mass="49454">MFELRAQAFDRVISDPQVAKCLACTVGASGEILTVEEAVATYMDSQIRRAAAKSAREGDEITDTKDWEEDIGRLCSRLHFPERFLSAYARLLACRLLPEWVTWGLLSGKQISSDWGKLANLTNKSPIYLRLTRARDAGNTQYTYRAFFENIDVTDRKGLTSSVDIFSGAAAQVCGLEMRVWKAIQHAFEARCPVPPEEQWRVSQVIADIAAARDTLLLYTKQMQQTNPPTGLQPNVQSSLPRTKTFMALEGGIRRDDSPSPTTESARRHPSEQCLNSFLSVQAAAQLTGISVEEAFSVMESLQVEPQNLLAGCTITTHSQKRTSGKFRGSLDAEERARLDAKVVRLFKQHRRITHQQLMQHLQELTGNHLSQGSTGEYQGWKPEAIKTCLEGLMSKEYIIRDETDRIGIVSPPFKGQQREQLLTNGILPYCVESQSSDHCVT</sequence>
<dbReference type="InterPro" id="IPR019559">
    <property type="entry name" value="Cullin_neddylation_domain"/>
</dbReference>
<reference evidence="3" key="2">
    <citation type="submission" date="2013-10" db="EMBL/GenBank/DDBJ databases">
        <authorList>
            <person name="Aslett M."/>
        </authorList>
    </citation>
    <scope>NUCLEOTIDE SEQUENCE [LARGE SCALE GENOMIC DNA]</scope>
    <source>
        <strain evidence="3">Houghton</strain>
    </source>
</reference>
<accession>U6KZ35</accession>
<dbReference type="EMBL" id="HG675638">
    <property type="protein sequence ID" value="CDJ41584.1"/>
    <property type="molecule type" value="Genomic_DNA"/>
</dbReference>
<dbReference type="GeneID" id="25253646"/>
<proteinExistence type="predicted"/>
<name>U6KZ35_EIMTE</name>
<feature type="domain" description="Cullin neddylation" evidence="2">
    <location>
        <begin position="331"/>
        <end position="407"/>
    </location>
</feature>
<dbReference type="VEuPathDB" id="ToxoDB:ETH_00022670"/>
<dbReference type="Gene3D" id="1.10.10.10">
    <property type="entry name" value="Winged helix-like DNA-binding domain superfamily/Winged helix DNA-binding domain"/>
    <property type="match status" value="1"/>
</dbReference>